<evidence type="ECO:0000256" key="1">
    <source>
        <dbReference type="SAM" id="MobiDB-lite"/>
    </source>
</evidence>
<reference evidence="2 3" key="1">
    <citation type="submission" date="2023-11" db="EMBL/GenBank/DDBJ databases">
        <authorList>
            <person name="Hedman E."/>
            <person name="Englund M."/>
            <person name="Stromberg M."/>
            <person name="Nyberg Akerstrom W."/>
            <person name="Nylinder S."/>
            <person name="Jareborg N."/>
            <person name="Kallberg Y."/>
            <person name="Kronander E."/>
        </authorList>
    </citation>
    <scope>NUCLEOTIDE SEQUENCE [LARGE SCALE GENOMIC DNA]</scope>
</reference>
<dbReference type="EMBL" id="CAVLGL010000085">
    <property type="protein sequence ID" value="CAK1590611.1"/>
    <property type="molecule type" value="Genomic_DNA"/>
</dbReference>
<feature type="region of interest" description="Disordered" evidence="1">
    <location>
        <begin position="31"/>
        <end position="73"/>
    </location>
</feature>
<protein>
    <submittedName>
        <fullName evidence="2">Uncharacterized protein</fullName>
    </submittedName>
</protein>
<comment type="caution">
    <text evidence="2">The sequence shown here is derived from an EMBL/GenBank/DDBJ whole genome shotgun (WGS) entry which is preliminary data.</text>
</comment>
<evidence type="ECO:0000313" key="2">
    <source>
        <dbReference type="EMBL" id="CAK1590611.1"/>
    </source>
</evidence>
<proteinExistence type="predicted"/>
<dbReference type="Proteomes" id="UP001314205">
    <property type="component" value="Unassembled WGS sequence"/>
</dbReference>
<organism evidence="2 3">
    <name type="scientific">Parnassius mnemosyne</name>
    <name type="common">clouded apollo</name>
    <dbReference type="NCBI Taxonomy" id="213953"/>
    <lineage>
        <taxon>Eukaryota</taxon>
        <taxon>Metazoa</taxon>
        <taxon>Ecdysozoa</taxon>
        <taxon>Arthropoda</taxon>
        <taxon>Hexapoda</taxon>
        <taxon>Insecta</taxon>
        <taxon>Pterygota</taxon>
        <taxon>Neoptera</taxon>
        <taxon>Endopterygota</taxon>
        <taxon>Lepidoptera</taxon>
        <taxon>Glossata</taxon>
        <taxon>Ditrysia</taxon>
        <taxon>Papilionoidea</taxon>
        <taxon>Papilionidae</taxon>
        <taxon>Parnassiinae</taxon>
        <taxon>Parnassini</taxon>
        <taxon>Parnassius</taxon>
        <taxon>Driopa</taxon>
    </lineage>
</organism>
<gene>
    <name evidence="2" type="ORF">PARMNEM_LOCUS10947</name>
</gene>
<name>A0AAV1L9M3_9NEOP</name>
<accession>A0AAV1L9M3</accession>
<keyword evidence="3" id="KW-1185">Reference proteome</keyword>
<evidence type="ECO:0000313" key="3">
    <source>
        <dbReference type="Proteomes" id="UP001314205"/>
    </source>
</evidence>
<sequence length="73" mass="7833">MPATKDHSSKYSYSRSISHSGMSMSAKVYHPATNLLPPSPPQSPTGVAPAFGSSTRSTNTWTRQNSQSNGKYS</sequence>
<feature type="compositionally biased region" description="Polar residues" evidence="1">
    <location>
        <begin position="52"/>
        <end position="73"/>
    </location>
</feature>
<dbReference type="AlphaFoldDB" id="A0AAV1L9M3"/>